<sequence length="566" mass="63205">MQRKLCGGCPEASRPVDAVIPAVQPRLICAWRSEGRVPQLIFNPSHPSLGDSRSQRARLAIVPEDGGVSMQLKTGELKASDNEGQTYAPQVDEPPVDPELPPLTTTTERRLMAKIDWHILPCLCVLYLLAFLDRVNISNAAILGLKEDLDIVHGTRYNTALTIFFVPYIIFEIPSNVLLKKLKPHVWLSLCMFGFGLVMICQGLVSNWGGLMTTRFFLGLFESGMFPGCFYLLGMWYKRSEAQKRFSFFFSSTTLAGAFGGILAYGISRMEGVRGYRGWRWVFILEGLVTCVVAIINFWVLPDFPEDVKWLNEEEREFVRVKLAKDVGKSAHQVPLTFKNVCAVFKDYKVIIAGFMYFGLIVPAYGYAYFAPSIIKTFGYDSVKSQLYSVPPWAAAFGFSMVIAFCSDRLKHRFAFTLIPVCVAIAGFAMLLTIHGKANRGPEYGALFLVTSGCYSAMPVIVCWFAMNMGGHHRRSVGSAWQVGFGNIGGIISTYAFREQDAPNYKLGYSICVSFCCLAIVSCVAYMAALWFENRKRDNAPASEGAVSEEQEEFLGDLAPTYRYQF</sequence>
<evidence type="ECO:0000313" key="10">
    <source>
        <dbReference type="Proteomes" id="UP001146351"/>
    </source>
</evidence>
<evidence type="ECO:0000256" key="4">
    <source>
        <dbReference type="ARBA" id="ARBA00022989"/>
    </source>
</evidence>
<dbReference type="PANTHER" id="PTHR43791:SF46">
    <property type="entry name" value="MAJOR FACILITATOR SUPERFAMILY (MFS) PROFILE DOMAIN-CONTAINING PROTEIN-RELATED"/>
    <property type="match status" value="1"/>
</dbReference>
<dbReference type="InterPro" id="IPR036259">
    <property type="entry name" value="MFS_trans_sf"/>
</dbReference>
<dbReference type="AlphaFoldDB" id="A0A9W9LZN6"/>
<dbReference type="CDD" id="cd17327">
    <property type="entry name" value="MFS_FEN2_like"/>
    <property type="match status" value="1"/>
</dbReference>
<proteinExistence type="predicted"/>
<evidence type="ECO:0000256" key="5">
    <source>
        <dbReference type="ARBA" id="ARBA00023136"/>
    </source>
</evidence>
<feature type="transmembrane region" description="Helical" evidence="7">
    <location>
        <begin position="508"/>
        <end position="532"/>
    </location>
</feature>
<feature type="transmembrane region" description="Helical" evidence="7">
    <location>
        <begin position="446"/>
        <end position="467"/>
    </location>
</feature>
<dbReference type="Pfam" id="PF07690">
    <property type="entry name" value="MFS_1"/>
    <property type="match status" value="1"/>
</dbReference>
<dbReference type="InterPro" id="IPR020846">
    <property type="entry name" value="MFS_dom"/>
</dbReference>
<dbReference type="PANTHER" id="PTHR43791">
    <property type="entry name" value="PERMEASE-RELATED"/>
    <property type="match status" value="1"/>
</dbReference>
<name>A0A9W9LZN6_9EURO</name>
<dbReference type="FunFam" id="1.20.1250.20:FF:000034">
    <property type="entry name" value="MFS general substrate transporter"/>
    <property type="match status" value="1"/>
</dbReference>
<keyword evidence="5 7" id="KW-0472">Membrane</keyword>
<dbReference type="EMBL" id="JAPQKO010000001">
    <property type="protein sequence ID" value="KAJ5183099.1"/>
    <property type="molecule type" value="Genomic_DNA"/>
</dbReference>
<accession>A0A9W9LZN6</accession>
<dbReference type="InterPro" id="IPR011701">
    <property type="entry name" value="MFS"/>
</dbReference>
<dbReference type="Gene3D" id="1.20.1250.20">
    <property type="entry name" value="MFS general substrate transporter like domains"/>
    <property type="match status" value="2"/>
</dbReference>
<feature type="transmembrane region" description="Helical" evidence="7">
    <location>
        <begin position="279"/>
        <end position="301"/>
    </location>
</feature>
<evidence type="ECO:0000256" key="2">
    <source>
        <dbReference type="ARBA" id="ARBA00022448"/>
    </source>
</evidence>
<feature type="region of interest" description="Disordered" evidence="6">
    <location>
        <begin position="79"/>
        <end position="99"/>
    </location>
</feature>
<dbReference type="GO" id="GO:0005886">
    <property type="term" value="C:plasma membrane"/>
    <property type="evidence" value="ECO:0007669"/>
    <property type="project" value="TreeGrafter"/>
</dbReference>
<feature type="transmembrane region" description="Helical" evidence="7">
    <location>
        <begin position="117"/>
        <end position="137"/>
    </location>
</feature>
<feature type="transmembrane region" description="Helical" evidence="7">
    <location>
        <begin position="350"/>
        <end position="370"/>
    </location>
</feature>
<evidence type="ECO:0000313" key="9">
    <source>
        <dbReference type="EMBL" id="KAJ5183099.1"/>
    </source>
</evidence>
<reference evidence="9" key="2">
    <citation type="journal article" date="2023" name="IMA Fungus">
        <title>Comparative genomic study of the Penicillium genus elucidates a diverse pangenome and 15 lateral gene transfer events.</title>
        <authorList>
            <person name="Petersen C."/>
            <person name="Sorensen T."/>
            <person name="Nielsen M.R."/>
            <person name="Sondergaard T.E."/>
            <person name="Sorensen J.L."/>
            <person name="Fitzpatrick D.A."/>
            <person name="Frisvad J.C."/>
            <person name="Nielsen K.L."/>
        </authorList>
    </citation>
    <scope>NUCLEOTIDE SEQUENCE</scope>
    <source>
        <strain evidence="9">IBT 21917</strain>
    </source>
</reference>
<evidence type="ECO:0000256" key="7">
    <source>
        <dbReference type="SAM" id="Phobius"/>
    </source>
</evidence>
<feature type="transmembrane region" description="Helical" evidence="7">
    <location>
        <begin position="479"/>
        <end position="496"/>
    </location>
</feature>
<evidence type="ECO:0000256" key="6">
    <source>
        <dbReference type="SAM" id="MobiDB-lite"/>
    </source>
</evidence>
<protein>
    <recommendedName>
        <fullName evidence="8">Major facilitator superfamily (MFS) profile domain-containing protein</fullName>
    </recommendedName>
</protein>
<gene>
    <name evidence="9" type="ORF">N7492_000715</name>
</gene>
<organism evidence="9 10">
    <name type="scientific">Penicillium capsulatum</name>
    <dbReference type="NCBI Taxonomy" id="69766"/>
    <lineage>
        <taxon>Eukaryota</taxon>
        <taxon>Fungi</taxon>
        <taxon>Dikarya</taxon>
        <taxon>Ascomycota</taxon>
        <taxon>Pezizomycotina</taxon>
        <taxon>Eurotiomycetes</taxon>
        <taxon>Eurotiomycetidae</taxon>
        <taxon>Eurotiales</taxon>
        <taxon>Aspergillaceae</taxon>
        <taxon>Penicillium</taxon>
    </lineage>
</organism>
<feature type="transmembrane region" description="Helical" evidence="7">
    <location>
        <begin position="246"/>
        <end position="267"/>
    </location>
</feature>
<keyword evidence="2" id="KW-0813">Transport</keyword>
<keyword evidence="3 7" id="KW-0812">Transmembrane</keyword>
<feature type="domain" description="Major facilitator superfamily (MFS) profile" evidence="8">
    <location>
        <begin position="119"/>
        <end position="537"/>
    </location>
</feature>
<feature type="transmembrane region" description="Helical" evidence="7">
    <location>
        <begin position="157"/>
        <end position="179"/>
    </location>
</feature>
<dbReference type="PROSITE" id="PS50850">
    <property type="entry name" value="MFS"/>
    <property type="match status" value="1"/>
</dbReference>
<evidence type="ECO:0000256" key="3">
    <source>
        <dbReference type="ARBA" id="ARBA00022692"/>
    </source>
</evidence>
<comment type="caution">
    <text evidence="9">The sequence shown here is derived from an EMBL/GenBank/DDBJ whole genome shotgun (WGS) entry which is preliminary data.</text>
</comment>
<dbReference type="FunFam" id="1.20.1250.20:FF:000068">
    <property type="entry name" value="MFS general substrate transporter"/>
    <property type="match status" value="1"/>
</dbReference>
<dbReference type="SUPFAM" id="SSF103473">
    <property type="entry name" value="MFS general substrate transporter"/>
    <property type="match status" value="1"/>
</dbReference>
<feature type="transmembrane region" description="Helical" evidence="7">
    <location>
        <begin position="414"/>
        <end position="434"/>
    </location>
</feature>
<feature type="transmembrane region" description="Helical" evidence="7">
    <location>
        <begin position="217"/>
        <end position="234"/>
    </location>
</feature>
<feature type="transmembrane region" description="Helical" evidence="7">
    <location>
        <begin position="390"/>
        <end position="407"/>
    </location>
</feature>
<reference evidence="9" key="1">
    <citation type="submission" date="2022-11" db="EMBL/GenBank/DDBJ databases">
        <authorList>
            <person name="Petersen C."/>
        </authorList>
    </citation>
    <scope>NUCLEOTIDE SEQUENCE</scope>
    <source>
        <strain evidence="9">IBT 21917</strain>
    </source>
</reference>
<dbReference type="OrthoDB" id="2985014at2759"/>
<feature type="transmembrane region" description="Helical" evidence="7">
    <location>
        <begin position="186"/>
        <end position="205"/>
    </location>
</feature>
<comment type="subcellular location">
    <subcellularLocation>
        <location evidence="1">Membrane</location>
        <topology evidence="1">Multi-pass membrane protein</topology>
    </subcellularLocation>
</comment>
<dbReference type="Proteomes" id="UP001146351">
    <property type="component" value="Unassembled WGS sequence"/>
</dbReference>
<keyword evidence="4 7" id="KW-1133">Transmembrane helix</keyword>
<dbReference type="GO" id="GO:0022857">
    <property type="term" value="F:transmembrane transporter activity"/>
    <property type="evidence" value="ECO:0007669"/>
    <property type="project" value="InterPro"/>
</dbReference>
<evidence type="ECO:0000256" key="1">
    <source>
        <dbReference type="ARBA" id="ARBA00004141"/>
    </source>
</evidence>
<evidence type="ECO:0000259" key="8">
    <source>
        <dbReference type="PROSITE" id="PS50850"/>
    </source>
</evidence>
<keyword evidence="10" id="KW-1185">Reference proteome</keyword>